<keyword evidence="3 6" id="KW-0812">Transmembrane</keyword>
<organism evidence="7 8">
    <name type="scientific">Chryseobacterium zhengzhouense</name>
    <dbReference type="NCBI Taxonomy" id="1636086"/>
    <lineage>
        <taxon>Bacteria</taxon>
        <taxon>Pseudomonadati</taxon>
        <taxon>Bacteroidota</taxon>
        <taxon>Flavobacteriia</taxon>
        <taxon>Flavobacteriales</taxon>
        <taxon>Weeksellaceae</taxon>
        <taxon>Chryseobacterium group</taxon>
        <taxon>Chryseobacterium</taxon>
    </lineage>
</organism>
<keyword evidence="2" id="KW-1003">Cell membrane</keyword>
<dbReference type="RefSeq" id="WP_378179897.1">
    <property type="nucleotide sequence ID" value="NZ_JBHTCR010000006.1"/>
</dbReference>
<evidence type="ECO:0000256" key="1">
    <source>
        <dbReference type="ARBA" id="ARBA00004651"/>
    </source>
</evidence>
<feature type="transmembrane region" description="Helical" evidence="6">
    <location>
        <begin position="24"/>
        <end position="44"/>
    </location>
</feature>
<evidence type="ECO:0000256" key="6">
    <source>
        <dbReference type="SAM" id="Phobius"/>
    </source>
</evidence>
<feature type="transmembrane region" description="Helical" evidence="6">
    <location>
        <begin position="347"/>
        <end position="367"/>
    </location>
</feature>
<proteinExistence type="predicted"/>
<feature type="transmembrane region" description="Helical" evidence="6">
    <location>
        <begin position="231"/>
        <end position="260"/>
    </location>
</feature>
<dbReference type="Proteomes" id="UP001596550">
    <property type="component" value="Unassembled WGS sequence"/>
</dbReference>
<accession>A0ABW2M2T0</accession>
<evidence type="ECO:0000313" key="7">
    <source>
        <dbReference type="EMBL" id="MFC7347700.1"/>
    </source>
</evidence>
<evidence type="ECO:0000313" key="8">
    <source>
        <dbReference type="Proteomes" id="UP001596550"/>
    </source>
</evidence>
<keyword evidence="4 6" id="KW-1133">Transmembrane helix</keyword>
<feature type="transmembrane region" description="Helical" evidence="6">
    <location>
        <begin position="96"/>
        <end position="119"/>
    </location>
</feature>
<sequence>MNIKTQIKSILSSELNKKIFSHSFWILLGNLLSKFILLVATILMTRYLGKEQYGQFGIIKSTILMFVMFAGLELGITSTKYISQYRFSDNSKVEKIVGLSTLFAIIISIIVSILVYVFAKQIAFQINAPGIYNEIRISSFILFFSSLNGIQNGILAGIEKFKEISINNVIAGIISSVGLILAAKYFGLNAVIIAFGANFVLLFLLNFITLRKNFYSEFNIRIYDKKNFEELNVLWKFSLPAILGGLMVGPVTWYCNYLLVNQPNGYEQMANFDIANQWRNTILFIPAALSQIALPMLAANADNKTEYKIVFNKNLKINIYIGFLLVLLFVIASPLITLFYGDKYSDALVPIIIMFITTGFIAVNNVVGQAIASKGKMWLGFYFNLLWAIILIASSYYMIKILNLGAIGIAVSYLISYISHTVCQFVYLKKIII</sequence>
<feature type="transmembrane region" description="Helical" evidence="6">
    <location>
        <begin position="192"/>
        <end position="210"/>
    </location>
</feature>
<name>A0ABW2M2T0_9FLAO</name>
<feature type="transmembrane region" description="Helical" evidence="6">
    <location>
        <begin position="319"/>
        <end position="341"/>
    </location>
</feature>
<feature type="transmembrane region" description="Helical" evidence="6">
    <location>
        <begin position="165"/>
        <end position="186"/>
    </location>
</feature>
<feature type="transmembrane region" description="Helical" evidence="6">
    <location>
        <begin position="280"/>
        <end position="298"/>
    </location>
</feature>
<keyword evidence="8" id="KW-1185">Reference proteome</keyword>
<keyword evidence="5 6" id="KW-0472">Membrane</keyword>
<dbReference type="InterPro" id="IPR050833">
    <property type="entry name" value="Poly_Biosynth_Transport"/>
</dbReference>
<feature type="transmembrane region" description="Helical" evidence="6">
    <location>
        <begin position="56"/>
        <end position="76"/>
    </location>
</feature>
<feature type="transmembrane region" description="Helical" evidence="6">
    <location>
        <begin position="139"/>
        <end position="158"/>
    </location>
</feature>
<evidence type="ECO:0000256" key="5">
    <source>
        <dbReference type="ARBA" id="ARBA00023136"/>
    </source>
</evidence>
<dbReference type="PANTHER" id="PTHR30250:SF11">
    <property type="entry name" value="O-ANTIGEN TRANSPORTER-RELATED"/>
    <property type="match status" value="1"/>
</dbReference>
<dbReference type="EMBL" id="JBHTCR010000006">
    <property type="protein sequence ID" value="MFC7347700.1"/>
    <property type="molecule type" value="Genomic_DNA"/>
</dbReference>
<gene>
    <name evidence="7" type="ORF">ACFQO9_13325</name>
</gene>
<evidence type="ECO:0000256" key="3">
    <source>
        <dbReference type="ARBA" id="ARBA00022692"/>
    </source>
</evidence>
<reference evidence="8" key="1">
    <citation type="journal article" date="2019" name="Int. J. Syst. Evol. Microbiol.">
        <title>The Global Catalogue of Microorganisms (GCM) 10K type strain sequencing project: providing services to taxonomists for standard genome sequencing and annotation.</title>
        <authorList>
            <consortium name="The Broad Institute Genomics Platform"/>
            <consortium name="The Broad Institute Genome Sequencing Center for Infectious Disease"/>
            <person name="Wu L."/>
            <person name="Ma J."/>
        </authorList>
    </citation>
    <scope>NUCLEOTIDE SEQUENCE [LARGE SCALE GENOMIC DNA]</scope>
    <source>
        <strain evidence="8">CCUG 54781</strain>
    </source>
</reference>
<comment type="caution">
    <text evidence="7">The sequence shown here is derived from an EMBL/GenBank/DDBJ whole genome shotgun (WGS) entry which is preliminary data.</text>
</comment>
<comment type="subcellular location">
    <subcellularLocation>
        <location evidence="1">Cell membrane</location>
        <topology evidence="1">Multi-pass membrane protein</topology>
    </subcellularLocation>
</comment>
<protein>
    <submittedName>
        <fullName evidence="7">Oligosaccharide flippase family protein</fullName>
    </submittedName>
</protein>
<feature type="transmembrane region" description="Helical" evidence="6">
    <location>
        <begin position="379"/>
        <end position="399"/>
    </location>
</feature>
<evidence type="ECO:0000256" key="2">
    <source>
        <dbReference type="ARBA" id="ARBA00022475"/>
    </source>
</evidence>
<evidence type="ECO:0000256" key="4">
    <source>
        <dbReference type="ARBA" id="ARBA00022989"/>
    </source>
</evidence>
<dbReference type="PANTHER" id="PTHR30250">
    <property type="entry name" value="PST FAMILY PREDICTED COLANIC ACID TRANSPORTER"/>
    <property type="match status" value="1"/>
</dbReference>
<dbReference type="Pfam" id="PF13440">
    <property type="entry name" value="Polysacc_synt_3"/>
    <property type="match status" value="1"/>
</dbReference>
<feature type="transmembrane region" description="Helical" evidence="6">
    <location>
        <begin position="405"/>
        <end position="428"/>
    </location>
</feature>